<feature type="transmembrane region" description="Helical" evidence="1">
    <location>
        <begin position="458"/>
        <end position="479"/>
    </location>
</feature>
<feature type="transmembrane region" description="Helical" evidence="1">
    <location>
        <begin position="25"/>
        <end position="43"/>
    </location>
</feature>
<accession>S0G6G5</accession>
<dbReference type="PRINTS" id="PR00702">
    <property type="entry name" value="ACRIFLAVINRP"/>
</dbReference>
<sequence length="1081" mass="119823">MTDQQPSDPKGIIPSIVKVFLGSKFSLIFIIIALCLGAAALFVTPKEEEPQIVVPMADIYVNAPGASPREIEQLVSIPLERFLWQIDGVEYVYSISQKDMAVVTVRFFVGEDREDSLIKLQNRISMHIDQVTPIVEKWVIKPIEIDDVPIVTISLFSDLLDDAQLHRTGQEALARLSRVENTSRTVLHGGRPREIRVELDPEKMFGYGISYMNVQQALQEADFSVNAGDFSRNDISFPVTTTSFMYTAEDVKSLVVGIKDNIPVYLRDIAHIQDIPRQSDSYTAISFSNAYAKEHGQFVPGKRYPAVTLAVSKKKGSNAVAVAKEIIDEFKRIHEQILPDGVDYEITRNYGETAAQKVWGLVTSLGFAIASVVILLAFALGWREALIVAVAVPISFSLALFVNYLFGYTINRVTLFALILSLGLVVDDPITNVENIQRHIKMGLLDPFKATLAAVDEVLPPVIMSTLAIIVCFVPLFFITGMMGPYMAPMAVNVPLTVTFSTLSALTIVPWLTLKLLRSTAPELMDQNDPDTGSSDRISKQSRLFRIYRSIVQPFLDSSTKRMVLFVLVIVLLLISCSLALFRLVPLKLLPFDNKNEFQIVIDMPEGTTLERTNAVVQDFETFLTTVPEITSMVSYTGDASPMDFNGMVRHYYLRKADNLADIRVNLTGKDVRDQQSHAIVLRLRNDLEAIARKNNAKVKLVEVPPGPPVLSTLVGELYADADVPYHQLIQAADHLKKIMEKEAFVVDIDDMAQTLHERIDFIIDKEKAALHGISTRQITTTLQGMIQGMTPAHLHLPRERNPLYIRVIMPRKHRSGIVALTSVPLRSKTGSMVPLAELVHVQILPNQQPIYHKNLDKVVYVLADTAGRAPAEAILDMQKKLRKDPLPKGIQVNWAGEGEWKITIRVFRDMGIAFAAALIGIYILLVIQSGSFFMPVLIMMAIPLTLLGIMPGFFILNLVAASPVGEFSNPIFFTATSMIGMIALGGIVIRNALVLIEFIQASLEQGMDLKEAILQSGAIRMRPILLTALTTAIGAFPITLDPVFSGLAWALIFGLAASTLFTLVLIPVAYYAVYHKSNAF</sequence>
<feature type="transmembrane region" description="Helical" evidence="1">
    <location>
        <begin position="972"/>
        <end position="1000"/>
    </location>
</feature>
<protein>
    <submittedName>
        <fullName evidence="2">RND transporter, HAE1/HME family, permease protein</fullName>
    </submittedName>
</protein>
<keyword evidence="1" id="KW-1133">Transmembrane helix</keyword>
<comment type="caution">
    <text evidence="2">The sequence shown here is derived from an EMBL/GenBank/DDBJ whole genome shotgun (WGS) entry which is preliminary data.</text>
</comment>
<feature type="transmembrane region" description="Helical" evidence="1">
    <location>
        <begin position="1048"/>
        <end position="1074"/>
    </location>
</feature>
<dbReference type="Gene3D" id="3.30.70.1440">
    <property type="entry name" value="Multidrug efflux transporter AcrB pore domain"/>
    <property type="match status" value="1"/>
</dbReference>
<dbReference type="Pfam" id="PF00873">
    <property type="entry name" value="ACR_tran"/>
    <property type="match status" value="1"/>
</dbReference>
<keyword evidence="1" id="KW-0812">Transmembrane</keyword>
<dbReference type="Gene3D" id="3.30.2090.10">
    <property type="entry name" value="Multidrug efflux transporter AcrB TolC docking domain, DN and DC subdomains"/>
    <property type="match status" value="2"/>
</dbReference>
<dbReference type="GO" id="GO:0042910">
    <property type="term" value="F:xenobiotic transmembrane transporter activity"/>
    <property type="evidence" value="ECO:0007669"/>
    <property type="project" value="TreeGrafter"/>
</dbReference>
<dbReference type="AlphaFoldDB" id="S0G6G5"/>
<dbReference type="PANTHER" id="PTHR32063">
    <property type="match status" value="1"/>
</dbReference>
<dbReference type="Gene3D" id="3.30.70.1430">
    <property type="entry name" value="Multidrug efflux transporter AcrB pore domain"/>
    <property type="match status" value="2"/>
</dbReference>
<name>S0G6G5_9BACT</name>
<feature type="transmembrane region" description="Helical" evidence="1">
    <location>
        <begin position="358"/>
        <end position="380"/>
    </location>
</feature>
<feature type="transmembrane region" description="Helical" evidence="1">
    <location>
        <begin position="911"/>
        <end position="928"/>
    </location>
</feature>
<gene>
    <name evidence="2" type="ORF">Dpo_2c00350</name>
</gene>
<dbReference type="InterPro" id="IPR027463">
    <property type="entry name" value="AcrB_DN_DC_subdom"/>
</dbReference>
<dbReference type="Proteomes" id="UP000014216">
    <property type="component" value="Unassembled WGS sequence"/>
</dbReference>
<dbReference type="GO" id="GO:0005886">
    <property type="term" value="C:plasma membrane"/>
    <property type="evidence" value="ECO:0007669"/>
    <property type="project" value="TreeGrafter"/>
</dbReference>
<dbReference type="Gene3D" id="3.30.70.1320">
    <property type="entry name" value="Multidrug efflux transporter AcrB pore domain like"/>
    <property type="match status" value="1"/>
</dbReference>
<feature type="transmembrane region" description="Helical" evidence="1">
    <location>
        <begin position="386"/>
        <end position="406"/>
    </location>
</feature>
<dbReference type="SUPFAM" id="SSF82714">
    <property type="entry name" value="Multidrug efflux transporter AcrB TolC docking domain, DN and DC subdomains"/>
    <property type="match status" value="2"/>
</dbReference>
<feature type="transmembrane region" description="Helical" evidence="1">
    <location>
        <begin position="934"/>
        <end position="960"/>
    </location>
</feature>
<reference evidence="2 3" key="1">
    <citation type="journal article" date="2013" name="Genome Announc.">
        <title>Draft Genome Sequence of Desulfotignum phosphitoxidans DSM 13687 Strain FiPS-3.</title>
        <authorList>
            <person name="Poehlein A."/>
            <person name="Daniel R."/>
            <person name="Simeonova D.D."/>
        </authorList>
    </citation>
    <scope>NUCLEOTIDE SEQUENCE [LARGE SCALE GENOMIC DNA]</scope>
    <source>
        <strain evidence="2 3">DSM 13687</strain>
    </source>
</reference>
<dbReference type="PANTHER" id="PTHR32063:SF16">
    <property type="entry name" value="CATION EFFLUX SYSTEM (ACRB_ACRD_ACRF FAMILY)"/>
    <property type="match status" value="1"/>
</dbReference>
<feature type="transmembrane region" description="Helical" evidence="1">
    <location>
        <begin position="563"/>
        <end position="585"/>
    </location>
</feature>
<evidence type="ECO:0000313" key="3">
    <source>
        <dbReference type="Proteomes" id="UP000014216"/>
    </source>
</evidence>
<dbReference type="PATRIC" id="fig|1286635.3.peg.993"/>
<dbReference type="EMBL" id="APJX01000002">
    <property type="protein sequence ID" value="EMS80347.1"/>
    <property type="molecule type" value="Genomic_DNA"/>
</dbReference>
<dbReference type="OrthoDB" id="9807612at2"/>
<proteinExistence type="predicted"/>
<dbReference type="SUPFAM" id="SSF82866">
    <property type="entry name" value="Multidrug efflux transporter AcrB transmembrane domain"/>
    <property type="match status" value="2"/>
</dbReference>
<dbReference type="SUPFAM" id="SSF82693">
    <property type="entry name" value="Multidrug efflux transporter AcrB pore domain, PN1, PN2, PC1 and PC2 subdomains"/>
    <property type="match status" value="3"/>
</dbReference>
<organism evidence="2 3">
    <name type="scientific">Desulfotignum phosphitoxidans DSM 13687</name>
    <dbReference type="NCBI Taxonomy" id="1286635"/>
    <lineage>
        <taxon>Bacteria</taxon>
        <taxon>Pseudomonadati</taxon>
        <taxon>Thermodesulfobacteriota</taxon>
        <taxon>Desulfobacteria</taxon>
        <taxon>Desulfobacterales</taxon>
        <taxon>Desulfobacteraceae</taxon>
        <taxon>Desulfotignum</taxon>
    </lineage>
</organism>
<keyword evidence="1" id="KW-0472">Membrane</keyword>
<dbReference type="RefSeq" id="WP_006964581.1">
    <property type="nucleotide sequence ID" value="NZ_APJX01000002.1"/>
</dbReference>
<evidence type="ECO:0000313" key="2">
    <source>
        <dbReference type="EMBL" id="EMS80347.1"/>
    </source>
</evidence>
<evidence type="ECO:0000256" key="1">
    <source>
        <dbReference type="SAM" id="Phobius"/>
    </source>
</evidence>
<keyword evidence="3" id="KW-1185">Reference proteome</keyword>
<dbReference type="Gene3D" id="1.20.1640.10">
    <property type="entry name" value="Multidrug efflux transporter AcrB transmembrane domain"/>
    <property type="match status" value="2"/>
</dbReference>
<feature type="transmembrane region" description="Helical" evidence="1">
    <location>
        <begin position="491"/>
        <end position="512"/>
    </location>
</feature>
<feature type="transmembrane region" description="Helical" evidence="1">
    <location>
        <begin position="1020"/>
        <end position="1041"/>
    </location>
</feature>
<dbReference type="InterPro" id="IPR001036">
    <property type="entry name" value="Acrflvin-R"/>
</dbReference>